<dbReference type="Gene3D" id="1.10.530.10">
    <property type="match status" value="1"/>
</dbReference>
<accession>A0AB72UCU1</accession>
<dbReference type="AlphaFoldDB" id="A0AB72UCU1"/>
<dbReference type="NCBIfam" id="TIGR02283">
    <property type="entry name" value="MltB_2"/>
    <property type="match status" value="1"/>
</dbReference>
<gene>
    <name evidence="2" type="ORF">TH3_09800</name>
</gene>
<dbReference type="FunFam" id="1.10.8.350:FF:000001">
    <property type="entry name" value="Lytic murein transglycosylase B"/>
    <property type="match status" value="1"/>
</dbReference>
<name>A0AB72UCU1_9PROT</name>
<dbReference type="Gene3D" id="1.10.8.350">
    <property type="entry name" value="Bacterial muramidase"/>
    <property type="match status" value="1"/>
</dbReference>
<organism evidence="2 3">
    <name type="scientific">Thalassospira xiamenensis M-5 = DSM 17429</name>
    <dbReference type="NCBI Taxonomy" id="1123366"/>
    <lineage>
        <taxon>Bacteria</taxon>
        <taxon>Pseudomonadati</taxon>
        <taxon>Pseudomonadota</taxon>
        <taxon>Alphaproteobacteria</taxon>
        <taxon>Rhodospirillales</taxon>
        <taxon>Thalassospiraceae</taxon>
        <taxon>Thalassospira</taxon>
    </lineage>
</organism>
<dbReference type="KEGG" id="txi:TH3_09800"/>
<dbReference type="GO" id="GO:0009253">
    <property type="term" value="P:peptidoglycan catabolic process"/>
    <property type="evidence" value="ECO:0007669"/>
    <property type="project" value="TreeGrafter"/>
</dbReference>
<sequence length="362" mass="39969">MSADTKMTGSPFKLIGNFKLNRHEASKMNYRTIGTLASIIGMLVTASPVLAQTNTDELPAFTTEGFDVWLADFKKDAASKGISQSTLDVAFANTQPIPKVIEYDRSQPEFKLTFEQYLQRVVPQSRIDEGRRKYAENRTVIDAAAKKYGVPGHYLTAFWGIETGFGRHTGGYSVVDSLATLAFEGRRAEYFRTELINALKIIDAGHIAAEKMEGSWAGAMGQAQFMPSTFLNYARDGNGDGKIDLWGAKEDVFASAANYLSTVGWKTDERWGRKVSIPENLDKSMTGREIRKPISEWQKLGVRMPDGSSLPSADMEAAIVIVNDGVGPAYMVYNNFHTIMHWNRSTYFAIAVGTLADAIAGR</sequence>
<dbReference type="InterPro" id="IPR023346">
    <property type="entry name" value="Lysozyme-like_dom_sf"/>
</dbReference>
<dbReference type="PANTHER" id="PTHR30163">
    <property type="entry name" value="MEMBRANE-BOUND LYTIC MUREIN TRANSGLYCOSYLASE B"/>
    <property type="match status" value="1"/>
</dbReference>
<evidence type="ECO:0000313" key="3">
    <source>
        <dbReference type="Proteomes" id="UP000007127"/>
    </source>
</evidence>
<dbReference type="InterPro" id="IPR031304">
    <property type="entry name" value="SLT_2"/>
</dbReference>
<reference evidence="2 3" key="1">
    <citation type="journal article" date="2012" name="J. Bacteriol.">
        <title>Genome sequence of Thalassospira xiamenensis type strain M-5.</title>
        <authorList>
            <person name="Lai Q."/>
            <person name="Shao Z."/>
        </authorList>
    </citation>
    <scope>NUCLEOTIDE SEQUENCE [LARGE SCALE GENOMIC DNA]</scope>
    <source>
        <strain evidence="2 3">M-5</strain>
    </source>
</reference>
<dbReference type="Proteomes" id="UP000007127">
    <property type="component" value="Chromosome"/>
</dbReference>
<dbReference type="PANTHER" id="PTHR30163:SF8">
    <property type="entry name" value="LYTIC MUREIN TRANSGLYCOSYLASE"/>
    <property type="match status" value="1"/>
</dbReference>
<protein>
    <submittedName>
        <fullName evidence="2">Lytic murein transglycosylase</fullName>
    </submittedName>
</protein>
<feature type="domain" description="Transglycosylase SLT" evidence="1">
    <location>
        <begin position="66"/>
        <end position="357"/>
    </location>
</feature>
<dbReference type="SUPFAM" id="SSF53955">
    <property type="entry name" value="Lysozyme-like"/>
    <property type="match status" value="1"/>
</dbReference>
<dbReference type="EMBL" id="CP004388">
    <property type="protein sequence ID" value="AJD52076.1"/>
    <property type="molecule type" value="Genomic_DNA"/>
</dbReference>
<evidence type="ECO:0000313" key="2">
    <source>
        <dbReference type="EMBL" id="AJD52076.1"/>
    </source>
</evidence>
<dbReference type="CDD" id="cd13399">
    <property type="entry name" value="Slt35-like"/>
    <property type="match status" value="1"/>
</dbReference>
<dbReference type="Pfam" id="PF13406">
    <property type="entry name" value="SLT_2"/>
    <property type="match status" value="1"/>
</dbReference>
<proteinExistence type="predicted"/>
<evidence type="ECO:0000259" key="1">
    <source>
        <dbReference type="Pfam" id="PF13406"/>
    </source>
</evidence>
<dbReference type="InterPro" id="IPR011970">
    <property type="entry name" value="MltB_2"/>
</dbReference>
<dbReference type="GO" id="GO:0008933">
    <property type="term" value="F:peptidoglycan lytic transglycosylase activity"/>
    <property type="evidence" value="ECO:0007669"/>
    <property type="project" value="TreeGrafter"/>
</dbReference>
<dbReference type="InterPro" id="IPR043426">
    <property type="entry name" value="MltB-like"/>
</dbReference>